<evidence type="ECO:0000256" key="4">
    <source>
        <dbReference type="ARBA" id="ARBA00022679"/>
    </source>
</evidence>
<evidence type="ECO:0000256" key="3">
    <source>
        <dbReference type="ARBA" id="ARBA00009105"/>
    </source>
</evidence>
<dbReference type="InterPro" id="IPR011009">
    <property type="entry name" value="Kinase-like_dom_sf"/>
</dbReference>
<dbReference type="PROSITE" id="PS50011">
    <property type="entry name" value="PROTEIN_KINASE_DOM"/>
    <property type="match status" value="1"/>
</dbReference>
<organism evidence="14 15">
    <name type="scientific">Cudoniella acicularis</name>
    <dbReference type="NCBI Taxonomy" id="354080"/>
    <lineage>
        <taxon>Eukaryota</taxon>
        <taxon>Fungi</taxon>
        <taxon>Dikarya</taxon>
        <taxon>Ascomycota</taxon>
        <taxon>Pezizomycotina</taxon>
        <taxon>Leotiomycetes</taxon>
        <taxon>Helotiales</taxon>
        <taxon>Tricladiaceae</taxon>
        <taxon>Cudoniella</taxon>
    </lineage>
</organism>
<protein>
    <recommendedName>
        <fullName evidence="13">Protein kinase domain-containing protein</fullName>
    </recommendedName>
</protein>
<evidence type="ECO:0000313" key="15">
    <source>
        <dbReference type="Proteomes" id="UP000566819"/>
    </source>
</evidence>
<evidence type="ECO:0000256" key="10">
    <source>
        <dbReference type="PROSITE-ProRule" id="PRU10141"/>
    </source>
</evidence>
<accession>A0A8H4RJQ4</accession>
<dbReference type="OrthoDB" id="430354at2759"/>
<dbReference type="PANTHER" id="PTHR31646:SF1">
    <property type="entry name" value="ALPHA-1,2-MANNOSYLTRANSFERASE MNN2"/>
    <property type="match status" value="1"/>
</dbReference>
<comment type="similarity">
    <text evidence="3">Belongs to the MNN1/MNT family.</text>
</comment>
<feature type="transmembrane region" description="Helical" evidence="12">
    <location>
        <begin position="32"/>
        <end position="50"/>
    </location>
</feature>
<feature type="compositionally biased region" description="Basic and acidic residues" evidence="11">
    <location>
        <begin position="120"/>
        <end position="130"/>
    </location>
</feature>
<proteinExistence type="inferred from homology"/>
<dbReference type="GO" id="GO:0046354">
    <property type="term" value="P:mannan biosynthetic process"/>
    <property type="evidence" value="ECO:0007669"/>
    <property type="project" value="TreeGrafter"/>
</dbReference>
<keyword evidence="8" id="KW-0333">Golgi apparatus</keyword>
<evidence type="ECO:0000256" key="6">
    <source>
        <dbReference type="ARBA" id="ARBA00022968"/>
    </source>
</evidence>
<dbReference type="SUPFAM" id="SSF56112">
    <property type="entry name" value="Protein kinase-like (PK-like)"/>
    <property type="match status" value="1"/>
</dbReference>
<dbReference type="PANTHER" id="PTHR31646">
    <property type="entry name" value="ALPHA-1,2-MANNOSYLTRANSFERASE MNN2"/>
    <property type="match status" value="1"/>
</dbReference>
<keyword evidence="6" id="KW-0735">Signal-anchor</keyword>
<keyword evidence="4" id="KW-0808">Transferase</keyword>
<keyword evidence="10" id="KW-0547">Nucleotide-binding</keyword>
<dbReference type="Proteomes" id="UP000566819">
    <property type="component" value="Unassembled WGS sequence"/>
</dbReference>
<evidence type="ECO:0000256" key="12">
    <source>
        <dbReference type="SAM" id="Phobius"/>
    </source>
</evidence>
<dbReference type="GO" id="GO:0005524">
    <property type="term" value="F:ATP binding"/>
    <property type="evidence" value="ECO:0007669"/>
    <property type="project" value="UniProtKB-UniRule"/>
</dbReference>
<comment type="pathway">
    <text evidence="2">Protein modification; protein glycosylation.</text>
</comment>
<evidence type="ECO:0000256" key="7">
    <source>
        <dbReference type="ARBA" id="ARBA00022989"/>
    </source>
</evidence>
<feature type="domain" description="Protein kinase" evidence="13">
    <location>
        <begin position="596"/>
        <end position="912"/>
    </location>
</feature>
<gene>
    <name evidence="14" type="ORF">G7Y89_g8729</name>
</gene>
<evidence type="ECO:0000313" key="14">
    <source>
        <dbReference type="EMBL" id="KAF4629407.1"/>
    </source>
</evidence>
<evidence type="ECO:0000256" key="5">
    <source>
        <dbReference type="ARBA" id="ARBA00022692"/>
    </source>
</evidence>
<dbReference type="SUPFAM" id="SSF53448">
    <property type="entry name" value="Nucleotide-diphospho-sugar transferases"/>
    <property type="match status" value="1"/>
</dbReference>
<keyword evidence="7 12" id="KW-1133">Transmembrane helix</keyword>
<dbReference type="Gene3D" id="3.30.200.20">
    <property type="entry name" value="Phosphorylase Kinase, domain 1"/>
    <property type="match status" value="1"/>
</dbReference>
<evidence type="ECO:0000256" key="11">
    <source>
        <dbReference type="SAM" id="MobiDB-lite"/>
    </source>
</evidence>
<dbReference type="InterPro" id="IPR022751">
    <property type="entry name" value="Alpha_mannosyltransferase"/>
</dbReference>
<evidence type="ECO:0000256" key="1">
    <source>
        <dbReference type="ARBA" id="ARBA00004323"/>
    </source>
</evidence>
<dbReference type="GO" id="GO:0000139">
    <property type="term" value="C:Golgi membrane"/>
    <property type="evidence" value="ECO:0007669"/>
    <property type="project" value="UniProtKB-SubCell"/>
</dbReference>
<dbReference type="InterPro" id="IPR000719">
    <property type="entry name" value="Prot_kinase_dom"/>
</dbReference>
<dbReference type="Gene3D" id="3.90.550.10">
    <property type="entry name" value="Spore Coat Polysaccharide Biosynthesis Protein SpsA, Chain A"/>
    <property type="match status" value="1"/>
</dbReference>
<dbReference type="EMBL" id="JAAMPI010000680">
    <property type="protein sequence ID" value="KAF4629407.1"/>
    <property type="molecule type" value="Genomic_DNA"/>
</dbReference>
<dbReference type="GO" id="GO:0004672">
    <property type="term" value="F:protein kinase activity"/>
    <property type="evidence" value="ECO:0007669"/>
    <property type="project" value="InterPro"/>
</dbReference>
<dbReference type="GO" id="GO:0000026">
    <property type="term" value="F:alpha-1,2-mannosyltransferase activity"/>
    <property type="evidence" value="ECO:0007669"/>
    <property type="project" value="TreeGrafter"/>
</dbReference>
<comment type="subcellular location">
    <subcellularLocation>
        <location evidence="1">Golgi apparatus membrane</location>
        <topology evidence="1">Single-pass type II membrane protein</topology>
    </subcellularLocation>
</comment>
<reference evidence="14 15" key="1">
    <citation type="submission" date="2020-03" db="EMBL/GenBank/DDBJ databases">
        <title>Draft Genome Sequence of Cudoniella acicularis.</title>
        <authorList>
            <person name="Buettner E."/>
            <person name="Kellner H."/>
        </authorList>
    </citation>
    <scope>NUCLEOTIDE SEQUENCE [LARGE SCALE GENOMIC DNA]</scope>
    <source>
        <strain evidence="14 15">DSM 108380</strain>
    </source>
</reference>
<evidence type="ECO:0000259" key="13">
    <source>
        <dbReference type="PROSITE" id="PS50011"/>
    </source>
</evidence>
<dbReference type="Pfam" id="PF11051">
    <property type="entry name" value="Mannosyl_trans3"/>
    <property type="match status" value="1"/>
</dbReference>
<keyword evidence="10" id="KW-0067">ATP-binding</keyword>
<evidence type="ECO:0000256" key="2">
    <source>
        <dbReference type="ARBA" id="ARBA00004922"/>
    </source>
</evidence>
<dbReference type="InterPro" id="IPR017441">
    <property type="entry name" value="Protein_kinase_ATP_BS"/>
</dbReference>
<sequence length="912" mass="102974">MEWSGDFRKSITLFGLEIIPHIHFAMRYQLRLTRTVALVAFLIFVSYLLITSQKDHLHIPSFNSTELFFHHDQLSPEGESTPVSEEIQSFWGFWSQVFHDDRPQTGPIALGSNAQTVPIKSEDHGPRESPRNCVENSNSDIESLRSKHAAVLETLKSQDVRGEMFNGTGVVMMGGGEYFGPAIIGIHMLRKTGSTLPVEIFVADPSEYETTLCEDYLPKFEARCLVLSDFLRNQNASSGRKFEVTHYQLKSLAMLFSSFAEVLYLDSDSIPLVDPSELFSTEPYISSGLVVWPDFWIATESPLFYKIAGLSSFPSNLPKSSSEAGQLLINKKTHLKTLLLAIYYNIYGPDYYYPLLSQGVLGQGDKETFMAAALVLEQPYYRVKTGVSSVRRNDGQEIKGSGMVQHHPSDDFLHFGTQGIDSTTEEKSATVRPAFLHANTPKMNAGHLVDEGDLFSTHKKRLRLWGSKEEQEKRFGYDVEKAVWELLVGTGCELENVVQEWKGRRRCLEITPYVLFSYMFAPLELPSRPQPPSYLYKIRPHPSKMPPRQHEEDDAETSPWPRFILVSLRHTEGLERYEPGGFHPVHLGDVYGDGRYRVVHKLGTGGFSTVWLARDETERRWVALKIVVADSSMSVYAKTKLGCHAALQCASDATFTAEHRHFILDGPNGRHLYLVLPVLGPSTSQLSLVYMRKAYAMEINVTTANILFSLSDVDRYSESDIYRLFGTPETAPLKTYSRETPGPGAPGYIVKSLDFLSSKESIISKDVKLIDFDQSFPVSSPLENMLGTPVKFLAPKVAPTKDPTKGEPLEKWEGQRPIKDLVYKIWDQPENNVVKTGRVRPEHQAWRADENKPYPQCFSDIVWKPTATKIDNTYLHGYDDETDALLEAVPKISENEAVLLHDLLSKVFIYDP</sequence>
<evidence type="ECO:0000256" key="8">
    <source>
        <dbReference type="ARBA" id="ARBA00023034"/>
    </source>
</evidence>
<feature type="binding site" evidence="10">
    <location>
        <position position="625"/>
    </location>
    <ligand>
        <name>ATP</name>
        <dbReference type="ChEBI" id="CHEBI:30616"/>
    </ligand>
</feature>
<dbReference type="AlphaFoldDB" id="A0A8H4RJQ4"/>
<keyword evidence="9 12" id="KW-0472">Membrane</keyword>
<name>A0A8H4RJQ4_9HELO</name>
<feature type="region of interest" description="Disordered" evidence="11">
    <location>
        <begin position="108"/>
        <end position="137"/>
    </location>
</feature>
<keyword evidence="5 12" id="KW-0812">Transmembrane</keyword>
<dbReference type="InterPro" id="IPR029044">
    <property type="entry name" value="Nucleotide-diphossugar_trans"/>
</dbReference>
<keyword evidence="15" id="KW-1185">Reference proteome</keyword>
<evidence type="ECO:0000256" key="9">
    <source>
        <dbReference type="ARBA" id="ARBA00023136"/>
    </source>
</evidence>
<dbReference type="PROSITE" id="PS00107">
    <property type="entry name" value="PROTEIN_KINASE_ATP"/>
    <property type="match status" value="1"/>
</dbReference>
<comment type="caution">
    <text evidence="14">The sequence shown here is derived from an EMBL/GenBank/DDBJ whole genome shotgun (WGS) entry which is preliminary data.</text>
</comment>